<dbReference type="PROSITE" id="PS50943">
    <property type="entry name" value="HTH_CROC1"/>
    <property type="match status" value="1"/>
</dbReference>
<sequence length="106" mass="11779">MSDIFESIMTGLSEAVEDSKSQKKALPRRVVSVIPPKEYSSRQVKEIRKSTGMSQSIFASYLGVSVKTVEAWEAGRNHPSGAASRLLQMMELNKNLTEEFPFVKLG</sequence>
<dbReference type="InterPro" id="IPR010982">
    <property type="entry name" value="Lambda_DNA-bd_dom_sf"/>
</dbReference>
<evidence type="ECO:0000256" key="1">
    <source>
        <dbReference type="ARBA" id="ARBA00023015"/>
    </source>
</evidence>
<dbReference type="Gene3D" id="1.10.260.40">
    <property type="entry name" value="lambda repressor-like DNA-binding domains"/>
    <property type="match status" value="1"/>
</dbReference>
<reference evidence="5" key="2">
    <citation type="journal article" date="2021" name="PeerJ">
        <title>Extensive microbial diversity within the chicken gut microbiome revealed by metagenomics and culture.</title>
        <authorList>
            <person name="Gilroy R."/>
            <person name="Ravi A."/>
            <person name="Getino M."/>
            <person name="Pursley I."/>
            <person name="Horton D.L."/>
            <person name="Alikhan N.F."/>
            <person name="Baker D."/>
            <person name="Gharbi K."/>
            <person name="Hall N."/>
            <person name="Watson M."/>
            <person name="Adriaenssens E.M."/>
            <person name="Foster-Nyarko E."/>
            <person name="Jarju S."/>
            <person name="Secka A."/>
            <person name="Antonio M."/>
            <person name="Oren A."/>
            <person name="Chaudhuri R.R."/>
            <person name="La Ragione R."/>
            <person name="Hildebrand F."/>
            <person name="Pallen M.J."/>
        </authorList>
    </citation>
    <scope>NUCLEOTIDE SEQUENCE</scope>
    <source>
        <strain evidence="5">ChiBcec2-4451</strain>
    </source>
</reference>
<dbReference type="Proteomes" id="UP000886723">
    <property type="component" value="Unassembled WGS sequence"/>
</dbReference>
<dbReference type="PANTHER" id="PTHR36511">
    <property type="entry name" value="MERR FAMILY BACTERIAL REGULATORY PROTEIN"/>
    <property type="match status" value="1"/>
</dbReference>
<evidence type="ECO:0000313" key="5">
    <source>
        <dbReference type="EMBL" id="HIV12269.1"/>
    </source>
</evidence>
<keyword evidence="1" id="KW-0805">Transcription regulation</keyword>
<accession>A0A9D1T5Y2</accession>
<evidence type="ECO:0000256" key="3">
    <source>
        <dbReference type="ARBA" id="ARBA00023163"/>
    </source>
</evidence>
<dbReference type="EMBL" id="DVON01000083">
    <property type="protein sequence ID" value="HIV12269.1"/>
    <property type="molecule type" value="Genomic_DNA"/>
</dbReference>
<keyword evidence="3" id="KW-0804">Transcription</keyword>
<gene>
    <name evidence="5" type="ORF">IAA63_03900</name>
</gene>
<dbReference type="PANTHER" id="PTHR36511:SF3">
    <property type="entry name" value="ANTITOXIN HIGA-2"/>
    <property type="match status" value="1"/>
</dbReference>
<comment type="caution">
    <text evidence="5">The sequence shown here is derived from an EMBL/GenBank/DDBJ whole genome shotgun (WGS) entry which is preliminary data.</text>
</comment>
<reference evidence="5" key="1">
    <citation type="submission" date="2020-10" db="EMBL/GenBank/DDBJ databases">
        <authorList>
            <person name="Gilroy R."/>
        </authorList>
    </citation>
    <scope>NUCLEOTIDE SEQUENCE</scope>
    <source>
        <strain evidence="5">ChiBcec2-4451</strain>
    </source>
</reference>
<dbReference type="InterPro" id="IPR052359">
    <property type="entry name" value="HTH-type_reg/antitoxin"/>
</dbReference>
<proteinExistence type="predicted"/>
<dbReference type="GO" id="GO:0003677">
    <property type="term" value="F:DNA binding"/>
    <property type="evidence" value="ECO:0007669"/>
    <property type="project" value="UniProtKB-KW"/>
</dbReference>
<dbReference type="InterPro" id="IPR001387">
    <property type="entry name" value="Cro/C1-type_HTH"/>
</dbReference>
<evidence type="ECO:0000259" key="4">
    <source>
        <dbReference type="PROSITE" id="PS50943"/>
    </source>
</evidence>
<evidence type="ECO:0000313" key="6">
    <source>
        <dbReference type="Proteomes" id="UP000886723"/>
    </source>
</evidence>
<dbReference type="SMART" id="SM00530">
    <property type="entry name" value="HTH_XRE"/>
    <property type="match status" value="1"/>
</dbReference>
<feature type="domain" description="HTH cro/C1-type" evidence="4">
    <location>
        <begin position="44"/>
        <end position="80"/>
    </location>
</feature>
<organism evidence="5 6">
    <name type="scientific">Candidatus Pullilachnospira stercoravium</name>
    <dbReference type="NCBI Taxonomy" id="2840913"/>
    <lineage>
        <taxon>Bacteria</taxon>
        <taxon>Bacillati</taxon>
        <taxon>Bacillota</taxon>
        <taxon>Clostridia</taxon>
        <taxon>Lachnospirales</taxon>
        <taxon>Lachnospiraceae</taxon>
        <taxon>Lachnospiraceae incertae sedis</taxon>
        <taxon>Candidatus Pullilachnospira</taxon>
    </lineage>
</organism>
<protein>
    <submittedName>
        <fullName evidence="5">Helix-turn-helix domain-containing protein</fullName>
    </submittedName>
</protein>
<dbReference type="AlphaFoldDB" id="A0A9D1T5Y2"/>
<name>A0A9D1T5Y2_9FIRM</name>
<dbReference type="CDD" id="cd00093">
    <property type="entry name" value="HTH_XRE"/>
    <property type="match status" value="1"/>
</dbReference>
<dbReference type="Pfam" id="PF01381">
    <property type="entry name" value="HTH_3"/>
    <property type="match status" value="1"/>
</dbReference>
<evidence type="ECO:0000256" key="2">
    <source>
        <dbReference type="ARBA" id="ARBA00023125"/>
    </source>
</evidence>
<dbReference type="SUPFAM" id="SSF47413">
    <property type="entry name" value="lambda repressor-like DNA-binding domains"/>
    <property type="match status" value="1"/>
</dbReference>
<keyword evidence="2" id="KW-0238">DNA-binding</keyword>